<dbReference type="PANTHER" id="PTHR11042:SF136">
    <property type="entry name" value="EIF-2-ALPHA KINASE GCN2"/>
    <property type="match status" value="1"/>
</dbReference>
<name>A0A9W7BQA2_9STRA</name>
<feature type="domain" description="Protein kinase" evidence="7">
    <location>
        <begin position="9"/>
        <end position="267"/>
    </location>
</feature>
<dbReference type="Pfam" id="PF00069">
    <property type="entry name" value="Pkinase"/>
    <property type="match status" value="1"/>
</dbReference>
<evidence type="ECO:0000256" key="1">
    <source>
        <dbReference type="ARBA" id="ARBA00022679"/>
    </source>
</evidence>
<gene>
    <name evidence="8" type="ORF">TrVE_jg12281</name>
</gene>
<keyword evidence="2" id="KW-0547">Nucleotide-binding</keyword>
<dbReference type="PROSITE" id="PS00108">
    <property type="entry name" value="PROTEIN_KINASE_ST"/>
    <property type="match status" value="1"/>
</dbReference>
<dbReference type="GO" id="GO:0005524">
    <property type="term" value="F:ATP binding"/>
    <property type="evidence" value="ECO:0007669"/>
    <property type="project" value="UniProtKB-KW"/>
</dbReference>
<dbReference type="SUPFAM" id="SSF56112">
    <property type="entry name" value="Protein kinase-like (PK-like)"/>
    <property type="match status" value="1"/>
</dbReference>
<keyword evidence="9" id="KW-1185">Reference proteome</keyword>
<dbReference type="AlphaFoldDB" id="A0A9W7BQA2"/>
<comment type="caution">
    <text evidence="8">The sequence shown here is derived from an EMBL/GenBank/DDBJ whole genome shotgun (WGS) entry which is preliminary data.</text>
</comment>
<sequence length="412" mass="45577">MSKLKGTNYHRAESLGDGAFGAVVVVYNDDGVEYAQKTFEEDEEDEDYTGELDVGVLRELSALRLLMNRHENVLTIEDIVYDENTELISLIMPKYPMSLSDAIKKSHLPKGPPRVKVVHGLLSALAFLHDNDIVHRDVKTDNVMLDGNDTPILIDFSLAKVLTSEEVLTEATHTGNVGSACYIAPECYRNEPYGIKVDAYSAGVIALEIFNGKRLSVDRDKAAFTELAGVLEKLPEGKPFPTLLRGLLDHDVDSRSTCRSSLSSPLFQKSHVVPSVDRVLEPALKEVAPSVSDVFSKDNKLRVLLPKLSTALEISSDFAVAASKIYKNAAPNVPLQYCLMVASKMYDESPIHYNDCEEAIEGLSLECSIDEYCKAELEILENMNYCLFVDFECVGEGRGSADGRKKKKSRKN</sequence>
<organism evidence="8 9">
    <name type="scientific">Triparma verrucosa</name>
    <dbReference type="NCBI Taxonomy" id="1606542"/>
    <lineage>
        <taxon>Eukaryota</taxon>
        <taxon>Sar</taxon>
        <taxon>Stramenopiles</taxon>
        <taxon>Ochrophyta</taxon>
        <taxon>Bolidophyceae</taxon>
        <taxon>Parmales</taxon>
        <taxon>Triparmaceae</taxon>
        <taxon>Triparma</taxon>
    </lineage>
</organism>
<reference evidence="9" key="1">
    <citation type="journal article" date="2023" name="Commun. Biol.">
        <title>Genome analysis of Parmales, the sister group of diatoms, reveals the evolutionary specialization of diatoms from phago-mixotrophs to photoautotrophs.</title>
        <authorList>
            <person name="Ban H."/>
            <person name="Sato S."/>
            <person name="Yoshikawa S."/>
            <person name="Yamada K."/>
            <person name="Nakamura Y."/>
            <person name="Ichinomiya M."/>
            <person name="Sato N."/>
            <person name="Blanc-Mathieu R."/>
            <person name="Endo H."/>
            <person name="Kuwata A."/>
            <person name="Ogata H."/>
        </authorList>
    </citation>
    <scope>NUCLEOTIDE SEQUENCE [LARGE SCALE GENOMIC DNA]</scope>
    <source>
        <strain evidence="9">NIES 3699</strain>
    </source>
</reference>
<protein>
    <recommendedName>
        <fullName evidence="7">Protein kinase domain-containing protein</fullName>
    </recommendedName>
</protein>
<evidence type="ECO:0000256" key="3">
    <source>
        <dbReference type="ARBA" id="ARBA00022777"/>
    </source>
</evidence>
<evidence type="ECO:0000256" key="2">
    <source>
        <dbReference type="ARBA" id="ARBA00022741"/>
    </source>
</evidence>
<dbReference type="Gene3D" id="1.10.510.10">
    <property type="entry name" value="Transferase(Phosphotransferase) domain 1"/>
    <property type="match status" value="1"/>
</dbReference>
<dbReference type="SMART" id="SM00220">
    <property type="entry name" value="S_TKc"/>
    <property type="match status" value="1"/>
</dbReference>
<keyword evidence="1" id="KW-0808">Transferase</keyword>
<comment type="similarity">
    <text evidence="6">Belongs to the protein kinase superfamily. Ser/Thr protein kinase family. GCN2 subfamily.</text>
</comment>
<accession>A0A9W7BQA2</accession>
<dbReference type="InterPro" id="IPR008271">
    <property type="entry name" value="Ser/Thr_kinase_AS"/>
</dbReference>
<dbReference type="EMBL" id="BRXX01000105">
    <property type="protein sequence ID" value="GMH90385.1"/>
    <property type="molecule type" value="Genomic_DNA"/>
</dbReference>
<evidence type="ECO:0000259" key="7">
    <source>
        <dbReference type="PROSITE" id="PS50011"/>
    </source>
</evidence>
<dbReference type="CDD" id="cd00180">
    <property type="entry name" value="PKc"/>
    <property type="match status" value="1"/>
</dbReference>
<dbReference type="PROSITE" id="PS50011">
    <property type="entry name" value="PROTEIN_KINASE_DOM"/>
    <property type="match status" value="1"/>
</dbReference>
<keyword evidence="4" id="KW-0067">ATP-binding</keyword>
<dbReference type="GO" id="GO:0017148">
    <property type="term" value="P:negative regulation of translation"/>
    <property type="evidence" value="ECO:0007669"/>
    <property type="project" value="UniProtKB-KW"/>
</dbReference>
<keyword evidence="3" id="KW-0418">Kinase</keyword>
<dbReference type="GO" id="GO:0004694">
    <property type="term" value="F:eukaryotic translation initiation factor 2alpha kinase activity"/>
    <property type="evidence" value="ECO:0007669"/>
    <property type="project" value="TreeGrafter"/>
</dbReference>
<dbReference type="Gene3D" id="3.30.200.20">
    <property type="entry name" value="Phosphorylase Kinase, domain 1"/>
    <property type="match status" value="1"/>
</dbReference>
<evidence type="ECO:0000313" key="8">
    <source>
        <dbReference type="EMBL" id="GMH90385.1"/>
    </source>
</evidence>
<proteinExistence type="inferred from homology"/>
<evidence type="ECO:0000313" key="9">
    <source>
        <dbReference type="Proteomes" id="UP001165160"/>
    </source>
</evidence>
<evidence type="ECO:0000256" key="5">
    <source>
        <dbReference type="ARBA" id="ARBA00023193"/>
    </source>
</evidence>
<dbReference type="GO" id="GO:0005634">
    <property type="term" value="C:nucleus"/>
    <property type="evidence" value="ECO:0007669"/>
    <property type="project" value="TreeGrafter"/>
</dbReference>
<dbReference type="GO" id="GO:0005829">
    <property type="term" value="C:cytosol"/>
    <property type="evidence" value="ECO:0007669"/>
    <property type="project" value="TreeGrafter"/>
</dbReference>
<evidence type="ECO:0000256" key="6">
    <source>
        <dbReference type="ARBA" id="ARBA00037982"/>
    </source>
</evidence>
<dbReference type="InterPro" id="IPR011009">
    <property type="entry name" value="Kinase-like_dom_sf"/>
</dbReference>
<evidence type="ECO:0000256" key="4">
    <source>
        <dbReference type="ARBA" id="ARBA00022840"/>
    </source>
</evidence>
<dbReference type="PANTHER" id="PTHR11042">
    <property type="entry name" value="EUKARYOTIC TRANSLATION INITIATION FACTOR 2-ALPHA KINASE EIF2-ALPHA KINASE -RELATED"/>
    <property type="match status" value="1"/>
</dbReference>
<dbReference type="Proteomes" id="UP001165160">
    <property type="component" value="Unassembled WGS sequence"/>
</dbReference>
<dbReference type="InterPro" id="IPR000719">
    <property type="entry name" value="Prot_kinase_dom"/>
</dbReference>
<dbReference type="InterPro" id="IPR050339">
    <property type="entry name" value="CC_SR_Kinase"/>
</dbReference>
<keyword evidence="5" id="KW-0652">Protein synthesis inhibitor</keyword>